<sequence length="223" mass="23129">MTIRYLAILATTAAMVFIAMVGEGAAQSSQQSSGCSIQQASDAALQQQIALIDAAKVNVPEFFTGANSCINPNLFKSFDLSSLIPDAAGFLQGGLAGTAENLLNQAKTQLCGVLNEQMNKLLGRLRSTITDFSSSIGSELSSILGGSTGGLQLPNIPNVGQYDFSRISEVPSNGGQTTNQTPVEQTPPSSQFTIQGQTKQTPTATSVAPKSGSGFADSIFGTR</sequence>
<evidence type="ECO:0000313" key="4">
    <source>
        <dbReference type="Proteomes" id="UP000704176"/>
    </source>
</evidence>
<gene>
    <name evidence="3" type="ORF">K9B37_21965</name>
</gene>
<evidence type="ECO:0000256" key="1">
    <source>
        <dbReference type="SAM" id="MobiDB-lite"/>
    </source>
</evidence>
<feature type="signal peptide" evidence="2">
    <location>
        <begin position="1"/>
        <end position="21"/>
    </location>
</feature>
<dbReference type="Proteomes" id="UP000704176">
    <property type="component" value="Unassembled WGS sequence"/>
</dbReference>
<reference evidence="3 4" key="1">
    <citation type="submission" date="2021-09" db="EMBL/GenBank/DDBJ databases">
        <title>The complete genome sequence of a new microorganism.</title>
        <authorList>
            <person name="Zi Z."/>
        </authorList>
    </citation>
    <scope>NUCLEOTIDE SEQUENCE [LARGE SCALE GENOMIC DNA]</scope>
    <source>
        <strain evidence="3 4">WGZ8</strain>
    </source>
</reference>
<evidence type="ECO:0000256" key="2">
    <source>
        <dbReference type="SAM" id="SignalP"/>
    </source>
</evidence>
<feature type="compositionally biased region" description="Polar residues" evidence="1">
    <location>
        <begin position="170"/>
        <end position="208"/>
    </location>
</feature>
<keyword evidence="4" id="KW-1185">Reference proteome</keyword>
<evidence type="ECO:0000313" key="3">
    <source>
        <dbReference type="EMBL" id="MBZ6078928.1"/>
    </source>
</evidence>
<feature type="chain" id="PRO_5047095324" evidence="2">
    <location>
        <begin position="22"/>
        <end position="223"/>
    </location>
</feature>
<name>A0ABS7VTN3_9HYPH</name>
<dbReference type="EMBL" id="JAIRBM010000024">
    <property type="protein sequence ID" value="MBZ6078928.1"/>
    <property type="molecule type" value="Genomic_DNA"/>
</dbReference>
<accession>A0ABS7VTN3</accession>
<comment type="caution">
    <text evidence="3">The sequence shown here is derived from an EMBL/GenBank/DDBJ whole genome shotgun (WGS) entry which is preliminary data.</text>
</comment>
<keyword evidence="2" id="KW-0732">Signal</keyword>
<feature type="region of interest" description="Disordered" evidence="1">
    <location>
        <begin position="166"/>
        <end position="223"/>
    </location>
</feature>
<dbReference type="RefSeq" id="WP_224315680.1">
    <property type="nucleotide sequence ID" value="NZ_JAIRBM010000024.1"/>
</dbReference>
<proteinExistence type="predicted"/>
<organism evidence="3 4">
    <name type="scientific">Microvirga puerhi</name>
    <dbReference type="NCBI Taxonomy" id="2876078"/>
    <lineage>
        <taxon>Bacteria</taxon>
        <taxon>Pseudomonadati</taxon>
        <taxon>Pseudomonadota</taxon>
        <taxon>Alphaproteobacteria</taxon>
        <taxon>Hyphomicrobiales</taxon>
        <taxon>Methylobacteriaceae</taxon>
        <taxon>Microvirga</taxon>
    </lineage>
</organism>
<protein>
    <submittedName>
        <fullName evidence="3">Uncharacterized protein</fullName>
    </submittedName>
</protein>